<dbReference type="AlphaFoldDB" id="A0A2M8C5R7"/>
<dbReference type="Gene3D" id="3.90.1010.10">
    <property type="match status" value="1"/>
</dbReference>
<dbReference type="Pfam" id="PF01592">
    <property type="entry name" value="NifU_N"/>
    <property type="match status" value="1"/>
</dbReference>
<proteinExistence type="predicted"/>
<protein>
    <recommendedName>
        <fullName evidence="1">NIF system FeS cluster assembly NifU N-terminal domain-containing protein</fullName>
    </recommendedName>
</protein>
<evidence type="ECO:0000313" key="2">
    <source>
        <dbReference type="EMBL" id="PJB51562.1"/>
    </source>
</evidence>
<comment type="caution">
    <text evidence="2">The sequence shown here is derived from an EMBL/GenBank/DDBJ whole genome shotgun (WGS) entry which is preliminary data.</text>
</comment>
<accession>A0A2M8C5R7</accession>
<reference evidence="3" key="1">
    <citation type="submission" date="2017-09" db="EMBL/GenBank/DDBJ databases">
        <title>Depth-based differentiation of microbial function through sediment-hosted aquifers and enrichment of novel symbionts in the deep terrestrial subsurface.</title>
        <authorList>
            <person name="Probst A.J."/>
            <person name="Ladd B."/>
            <person name="Jarett J.K."/>
            <person name="Geller-Mcgrath D.E."/>
            <person name="Sieber C.M.K."/>
            <person name="Emerson J.B."/>
            <person name="Anantharaman K."/>
            <person name="Thomas B.C."/>
            <person name="Malmstrom R."/>
            <person name="Stieglmeier M."/>
            <person name="Klingl A."/>
            <person name="Woyke T."/>
            <person name="Ryan C.M."/>
            <person name="Banfield J.F."/>
        </authorList>
    </citation>
    <scope>NUCLEOTIDE SEQUENCE [LARGE SCALE GENOMIC DNA]</scope>
</reference>
<dbReference type="InterPro" id="IPR002871">
    <property type="entry name" value="NIF_FeS_clus_asmbl_NifU_N"/>
</dbReference>
<dbReference type="GO" id="GO:0051536">
    <property type="term" value="F:iron-sulfur cluster binding"/>
    <property type="evidence" value="ECO:0007669"/>
    <property type="project" value="InterPro"/>
</dbReference>
<feature type="domain" description="NIF system FeS cluster assembly NifU N-terminal" evidence="1">
    <location>
        <begin position="32"/>
        <end position="158"/>
    </location>
</feature>
<dbReference type="EMBL" id="PFTZ01000047">
    <property type="protein sequence ID" value="PJB51562.1"/>
    <property type="molecule type" value="Genomic_DNA"/>
</dbReference>
<dbReference type="SUPFAM" id="SSF82649">
    <property type="entry name" value="SufE/NifU"/>
    <property type="match status" value="1"/>
</dbReference>
<gene>
    <name evidence="2" type="ORF">CO101_01710</name>
</gene>
<sequence>MLKFENCLYLRLDNENLKNMFDIKHNGVSWIYSDKVKKHFLNPKNFITGKTPRWKFNGYGTSGSAACGDVMRVWILVDAKTQKIKRFGWKTFGCASAIATTSMLSEMILNRGGMNIEKATLVTPQMIIAKLNGLPVKKVHCSVLSDRALKNAIEDFKKNLN</sequence>
<evidence type="ECO:0000259" key="1">
    <source>
        <dbReference type="Pfam" id="PF01592"/>
    </source>
</evidence>
<evidence type="ECO:0000313" key="3">
    <source>
        <dbReference type="Proteomes" id="UP000229421"/>
    </source>
</evidence>
<organism evidence="2 3">
    <name type="scientific">Candidatus Berkelbacteria bacterium CG_4_9_14_3_um_filter_39_23</name>
    <dbReference type="NCBI Taxonomy" id="1974508"/>
    <lineage>
        <taxon>Bacteria</taxon>
        <taxon>Candidatus Berkelbacteria</taxon>
    </lineage>
</organism>
<name>A0A2M8C5R7_9BACT</name>
<dbReference type="PANTHER" id="PTHR10093">
    <property type="entry name" value="IRON-SULFUR CLUSTER ASSEMBLY ENZYME NIFU HOMOLOG"/>
    <property type="match status" value="1"/>
</dbReference>
<dbReference type="GO" id="GO:0016226">
    <property type="term" value="P:iron-sulfur cluster assembly"/>
    <property type="evidence" value="ECO:0007669"/>
    <property type="project" value="InterPro"/>
</dbReference>
<dbReference type="Proteomes" id="UP000229421">
    <property type="component" value="Unassembled WGS sequence"/>
</dbReference>
<dbReference type="GO" id="GO:0005506">
    <property type="term" value="F:iron ion binding"/>
    <property type="evidence" value="ECO:0007669"/>
    <property type="project" value="InterPro"/>
</dbReference>